<feature type="region of interest" description="Disordered" evidence="1">
    <location>
        <begin position="19"/>
        <end position="38"/>
    </location>
</feature>
<dbReference type="EMBL" id="AUSU01007724">
    <property type="protein sequence ID" value="EPS60226.1"/>
    <property type="molecule type" value="Genomic_DNA"/>
</dbReference>
<dbReference type="OrthoDB" id="1930788at2759"/>
<evidence type="ECO:0000313" key="2">
    <source>
        <dbReference type="EMBL" id="EPS60226.1"/>
    </source>
</evidence>
<dbReference type="Proteomes" id="UP000015453">
    <property type="component" value="Unassembled WGS sequence"/>
</dbReference>
<evidence type="ECO:0000256" key="1">
    <source>
        <dbReference type="SAM" id="MobiDB-lite"/>
    </source>
</evidence>
<dbReference type="AlphaFoldDB" id="S8C736"/>
<organism evidence="2 3">
    <name type="scientific">Genlisea aurea</name>
    <dbReference type="NCBI Taxonomy" id="192259"/>
    <lineage>
        <taxon>Eukaryota</taxon>
        <taxon>Viridiplantae</taxon>
        <taxon>Streptophyta</taxon>
        <taxon>Embryophyta</taxon>
        <taxon>Tracheophyta</taxon>
        <taxon>Spermatophyta</taxon>
        <taxon>Magnoliopsida</taxon>
        <taxon>eudicotyledons</taxon>
        <taxon>Gunneridae</taxon>
        <taxon>Pentapetalae</taxon>
        <taxon>asterids</taxon>
        <taxon>lamiids</taxon>
        <taxon>Lamiales</taxon>
        <taxon>Lentibulariaceae</taxon>
        <taxon>Genlisea</taxon>
    </lineage>
</organism>
<evidence type="ECO:0000313" key="3">
    <source>
        <dbReference type="Proteomes" id="UP000015453"/>
    </source>
</evidence>
<keyword evidence="3" id="KW-1185">Reference proteome</keyword>
<reference evidence="2 3" key="1">
    <citation type="journal article" date="2013" name="BMC Genomics">
        <title>The miniature genome of a carnivorous plant Genlisea aurea contains a low number of genes and short non-coding sequences.</title>
        <authorList>
            <person name="Leushkin E.V."/>
            <person name="Sutormin R.A."/>
            <person name="Nabieva E.R."/>
            <person name="Penin A.A."/>
            <person name="Kondrashov A.S."/>
            <person name="Logacheva M.D."/>
        </authorList>
    </citation>
    <scope>NUCLEOTIDE SEQUENCE [LARGE SCALE GENOMIC DNA]</scope>
</reference>
<gene>
    <name evidence="2" type="ORF">M569_14579</name>
</gene>
<comment type="caution">
    <text evidence="2">The sequence shown here is derived from an EMBL/GenBank/DDBJ whole genome shotgun (WGS) entry which is preliminary data.</text>
</comment>
<sequence>MVIKRLLLLTKRFPARRTVKPADRQIGGEGSRQGQGIWRPHPVSGIYFPEGHEWVMEDIPKDAASFDCVYWLRSVDGVDAQK</sequence>
<dbReference type="PANTHER" id="PTHR35109:SF1">
    <property type="entry name" value="GLUTAMATE RACEMASE"/>
    <property type="match status" value="1"/>
</dbReference>
<name>S8C736_9LAMI</name>
<accession>S8C736</accession>
<dbReference type="PANTHER" id="PTHR35109">
    <property type="entry name" value="GLUTAMATE RACEMASE"/>
    <property type="match status" value="1"/>
</dbReference>
<proteinExistence type="predicted"/>
<protein>
    <submittedName>
        <fullName evidence="2">Uncharacterized protein</fullName>
    </submittedName>
</protein>